<dbReference type="SUPFAM" id="SSF52047">
    <property type="entry name" value="RNI-like"/>
    <property type="match status" value="1"/>
</dbReference>
<dbReference type="EMBL" id="KZ293654">
    <property type="protein sequence ID" value="PBK94200.1"/>
    <property type="molecule type" value="Genomic_DNA"/>
</dbReference>
<dbReference type="Proteomes" id="UP000217790">
    <property type="component" value="Unassembled WGS sequence"/>
</dbReference>
<dbReference type="AlphaFoldDB" id="A0A2H3DJE8"/>
<name>A0A2H3DJE8_ARMGA</name>
<organism evidence="1 2">
    <name type="scientific">Armillaria gallica</name>
    <name type="common">Bulbous honey fungus</name>
    <name type="synonym">Armillaria bulbosa</name>
    <dbReference type="NCBI Taxonomy" id="47427"/>
    <lineage>
        <taxon>Eukaryota</taxon>
        <taxon>Fungi</taxon>
        <taxon>Dikarya</taxon>
        <taxon>Basidiomycota</taxon>
        <taxon>Agaricomycotina</taxon>
        <taxon>Agaricomycetes</taxon>
        <taxon>Agaricomycetidae</taxon>
        <taxon>Agaricales</taxon>
        <taxon>Marasmiineae</taxon>
        <taxon>Physalacriaceae</taxon>
        <taxon>Armillaria</taxon>
    </lineage>
</organism>
<sequence>MSLLELPTELLEEIVITTDPRTSSGRAIRLTCKTLCDVATPLVFEHLYIDFTKIEKHNYNSDAIRFLMELSQGRRLARFVRSLYFLTSSGSHKKKFRLRDVLSVWKNKKTFFDIVGMLILIAVQQMRGLRAFHWRNPDRAWMWTDIMHEIILTSLSDCPHLGFVSISAVGIKNDIPCAPFHDLTDLLIQGWSSLDYAPAIIANSPSLISFEFKISPHDSTPLLPFPVLSLFSAFPEGTYSSVQEVILAGDDLSLEPSTIPALIPHFRNLSEFFVPAGFGVPDEFWNTLVDARVHLRYVTSRDSLTDSFLNYLGGYHGLKELHLCPVPANAQGVLDAIHTRFFCHHIIPAHASSLTSVVVQSEYAGSWCFDVPMLEALLLCTNVVYIGISVDQQRAQVKGDENVITKLMENVQSWHCLEHLKIGTPILNDTTVRSPSSNDYNLKKDVCSDIAICATKFQYTDPTPQMFNLRIDTDSQWNFRLRLRDFEPPFYTFFPCSPYIVERISI</sequence>
<proteinExistence type="predicted"/>
<protein>
    <recommendedName>
        <fullName evidence="3">F-box domain-containing protein</fullName>
    </recommendedName>
</protein>
<keyword evidence="2" id="KW-1185">Reference proteome</keyword>
<reference evidence="2" key="1">
    <citation type="journal article" date="2017" name="Nat. Ecol. Evol.">
        <title>Genome expansion and lineage-specific genetic innovations in the forest pathogenic fungi Armillaria.</title>
        <authorList>
            <person name="Sipos G."/>
            <person name="Prasanna A.N."/>
            <person name="Walter M.C."/>
            <person name="O'Connor E."/>
            <person name="Balint B."/>
            <person name="Krizsan K."/>
            <person name="Kiss B."/>
            <person name="Hess J."/>
            <person name="Varga T."/>
            <person name="Slot J."/>
            <person name="Riley R."/>
            <person name="Boka B."/>
            <person name="Rigling D."/>
            <person name="Barry K."/>
            <person name="Lee J."/>
            <person name="Mihaltcheva S."/>
            <person name="LaButti K."/>
            <person name="Lipzen A."/>
            <person name="Waldron R."/>
            <person name="Moloney N.M."/>
            <person name="Sperisen C."/>
            <person name="Kredics L."/>
            <person name="Vagvoelgyi C."/>
            <person name="Patrignani A."/>
            <person name="Fitzpatrick D."/>
            <person name="Nagy I."/>
            <person name="Doyle S."/>
            <person name="Anderson J.B."/>
            <person name="Grigoriev I.V."/>
            <person name="Gueldener U."/>
            <person name="Muensterkoetter M."/>
            <person name="Nagy L.G."/>
        </authorList>
    </citation>
    <scope>NUCLEOTIDE SEQUENCE [LARGE SCALE GENOMIC DNA]</scope>
    <source>
        <strain evidence="2">Ar21-2</strain>
    </source>
</reference>
<dbReference type="OrthoDB" id="3541472at2759"/>
<evidence type="ECO:0000313" key="1">
    <source>
        <dbReference type="EMBL" id="PBK94200.1"/>
    </source>
</evidence>
<dbReference type="OMA" id="IVNCAME"/>
<evidence type="ECO:0008006" key="3">
    <source>
        <dbReference type="Google" id="ProtNLM"/>
    </source>
</evidence>
<evidence type="ECO:0000313" key="2">
    <source>
        <dbReference type="Proteomes" id="UP000217790"/>
    </source>
</evidence>
<gene>
    <name evidence="1" type="ORF">ARMGADRAFT_1164518</name>
</gene>
<dbReference type="InParanoid" id="A0A2H3DJE8"/>
<accession>A0A2H3DJE8</accession>